<reference evidence="2 3" key="1">
    <citation type="submission" date="2019-03" db="EMBL/GenBank/DDBJ databases">
        <title>First draft genome of Liparis tanakae, snailfish: a comprehensive survey of snailfish specific genes.</title>
        <authorList>
            <person name="Kim W."/>
            <person name="Song I."/>
            <person name="Jeong J.-H."/>
            <person name="Kim D."/>
            <person name="Kim S."/>
            <person name="Ryu S."/>
            <person name="Song J.Y."/>
            <person name="Lee S.K."/>
        </authorList>
    </citation>
    <scope>NUCLEOTIDE SEQUENCE [LARGE SCALE GENOMIC DNA]</scope>
    <source>
        <tissue evidence="2">Muscle</tissue>
    </source>
</reference>
<evidence type="ECO:0000313" key="2">
    <source>
        <dbReference type="EMBL" id="TNN76347.1"/>
    </source>
</evidence>
<accession>A0A4Z2IES6</accession>
<feature type="compositionally biased region" description="Polar residues" evidence="1">
    <location>
        <begin position="62"/>
        <end position="71"/>
    </location>
</feature>
<dbReference type="EMBL" id="SRLO01000094">
    <property type="protein sequence ID" value="TNN76347.1"/>
    <property type="molecule type" value="Genomic_DNA"/>
</dbReference>
<name>A0A4Z2IES6_9TELE</name>
<feature type="region of interest" description="Disordered" evidence="1">
    <location>
        <begin position="1"/>
        <end position="79"/>
    </location>
</feature>
<feature type="compositionally biased region" description="Polar residues" evidence="1">
    <location>
        <begin position="1"/>
        <end position="20"/>
    </location>
</feature>
<organism evidence="2 3">
    <name type="scientific">Liparis tanakae</name>
    <name type="common">Tanaka's snailfish</name>
    <dbReference type="NCBI Taxonomy" id="230148"/>
    <lineage>
        <taxon>Eukaryota</taxon>
        <taxon>Metazoa</taxon>
        <taxon>Chordata</taxon>
        <taxon>Craniata</taxon>
        <taxon>Vertebrata</taxon>
        <taxon>Euteleostomi</taxon>
        <taxon>Actinopterygii</taxon>
        <taxon>Neopterygii</taxon>
        <taxon>Teleostei</taxon>
        <taxon>Neoteleostei</taxon>
        <taxon>Acanthomorphata</taxon>
        <taxon>Eupercaria</taxon>
        <taxon>Perciformes</taxon>
        <taxon>Cottioidei</taxon>
        <taxon>Cottales</taxon>
        <taxon>Liparidae</taxon>
        <taxon>Liparis</taxon>
    </lineage>
</organism>
<dbReference type="AlphaFoldDB" id="A0A4Z2IES6"/>
<evidence type="ECO:0000313" key="3">
    <source>
        <dbReference type="Proteomes" id="UP000314294"/>
    </source>
</evidence>
<evidence type="ECO:0000256" key="1">
    <source>
        <dbReference type="SAM" id="MobiDB-lite"/>
    </source>
</evidence>
<protein>
    <submittedName>
        <fullName evidence="2">Uncharacterized protein</fullName>
    </submittedName>
</protein>
<gene>
    <name evidence="2" type="ORF">EYF80_013426</name>
</gene>
<comment type="caution">
    <text evidence="2">The sequence shown here is derived from an EMBL/GenBank/DDBJ whole genome shotgun (WGS) entry which is preliminary data.</text>
</comment>
<keyword evidence="3" id="KW-1185">Reference proteome</keyword>
<dbReference type="Proteomes" id="UP000314294">
    <property type="component" value="Unassembled WGS sequence"/>
</dbReference>
<proteinExistence type="predicted"/>
<sequence>MSQDSGDSNSRDNSCQGTSPDRQRLNPNPLAKCKSGIRTHVKTAYSQAAGSKRPGPIHGVIQSDSTLSPLLSDNPVDRSEQGCCSANAIDHRASPTGHIR</sequence>